<dbReference type="InterPro" id="IPR009078">
    <property type="entry name" value="Ferritin-like_SF"/>
</dbReference>
<keyword evidence="3" id="KW-1185">Reference proteome</keyword>
<name>A0A8J4DQD7_9ACTN</name>
<proteinExistence type="predicted"/>
<dbReference type="InterPro" id="IPR029447">
    <property type="entry name" value="DUF4439"/>
</dbReference>
<dbReference type="CDD" id="cd00657">
    <property type="entry name" value="Ferritin_like"/>
    <property type="match status" value="1"/>
</dbReference>
<dbReference type="Proteomes" id="UP000619260">
    <property type="component" value="Unassembled WGS sequence"/>
</dbReference>
<evidence type="ECO:0000313" key="2">
    <source>
        <dbReference type="EMBL" id="GIJ45866.1"/>
    </source>
</evidence>
<feature type="domain" description="DUF4439" evidence="1">
    <location>
        <begin position="3"/>
        <end position="136"/>
    </location>
</feature>
<dbReference type="RefSeq" id="WP_239152842.1">
    <property type="nucleotide sequence ID" value="NZ_BOPF01000008.1"/>
</dbReference>
<dbReference type="Gene3D" id="1.20.1260.10">
    <property type="match status" value="1"/>
</dbReference>
<reference evidence="2" key="1">
    <citation type="submission" date="2021-01" db="EMBL/GenBank/DDBJ databases">
        <title>Whole genome shotgun sequence of Virgisporangium aliadipatigenens NBRC 105644.</title>
        <authorList>
            <person name="Komaki H."/>
            <person name="Tamura T."/>
        </authorList>
    </citation>
    <scope>NUCLEOTIDE SEQUENCE</scope>
    <source>
        <strain evidence="2">NBRC 105644</strain>
    </source>
</reference>
<gene>
    <name evidence="2" type="ORF">Val02_27520</name>
</gene>
<accession>A0A8J4DQD7</accession>
<dbReference type="AlphaFoldDB" id="A0A8J4DQD7"/>
<dbReference type="EMBL" id="BOPF01000008">
    <property type="protein sequence ID" value="GIJ45866.1"/>
    <property type="molecule type" value="Genomic_DNA"/>
</dbReference>
<sequence length="137" mass="14262">MSLTDALAAEHAAIYGYGVVGAFLDAQRKGLAMEAEAAHRGRRDALALRLAALGASAPAAEARYGLPEPVTDPASALRLAIVLEERTAAAWRAALLAAEGDDRRLAVDALTDCAVRATRFRRTAGVAPAIVPFPGRS</sequence>
<dbReference type="InterPro" id="IPR012347">
    <property type="entry name" value="Ferritin-like"/>
</dbReference>
<dbReference type="SUPFAM" id="SSF47240">
    <property type="entry name" value="Ferritin-like"/>
    <property type="match status" value="1"/>
</dbReference>
<evidence type="ECO:0000259" key="1">
    <source>
        <dbReference type="Pfam" id="PF14530"/>
    </source>
</evidence>
<comment type="caution">
    <text evidence="2">The sequence shown here is derived from an EMBL/GenBank/DDBJ whole genome shotgun (WGS) entry which is preliminary data.</text>
</comment>
<protein>
    <recommendedName>
        <fullName evidence="1">DUF4439 domain-containing protein</fullName>
    </recommendedName>
</protein>
<organism evidence="2 3">
    <name type="scientific">Virgisporangium aliadipatigenens</name>
    <dbReference type="NCBI Taxonomy" id="741659"/>
    <lineage>
        <taxon>Bacteria</taxon>
        <taxon>Bacillati</taxon>
        <taxon>Actinomycetota</taxon>
        <taxon>Actinomycetes</taxon>
        <taxon>Micromonosporales</taxon>
        <taxon>Micromonosporaceae</taxon>
        <taxon>Virgisporangium</taxon>
    </lineage>
</organism>
<dbReference type="Pfam" id="PF14530">
    <property type="entry name" value="DUF4439"/>
    <property type="match status" value="1"/>
</dbReference>
<evidence type="ECO:0000313" key="3">
    <source>
        <dbReference type="Proteomes" id="UP000619260"/>
    </source>
</evidence>